<name>A0A1X9MG35_9BACI</name>
<accession>A0A1X9MG35</accession>
<dbReference type="Pfam" id="PF10026">
    <property type="entry name" value="DUF2268"/>
    <property type="match status" value="1"/>
</dbReference>
<dbReference type="RefSeq" id="WP_066152818.1">
    <property type="nucleotide sequence ID" value="NZ_CP020814.1"/>
</dbReference>
<dbReference type="STRING" id="199441.BkAM31D_17455"/>
<proteinExistence type="predicted"/>
<dbReference type="EMBL" id="CP020814">
    <property type="protein sequence ID" value="ARK31480.1"/>
    <property type="molecule type" value="Genomic_DNA"/>
</dbReference>
<keyword evidence="3" id="KW-1185">Reference proteome</keyword>
<dbReference type="AlphaFoldDB" id="A0A1X9MG35"/>
<gene>
    <name evidence="2" type="ORF">BkAM31D_17455</name>
</gene>
<evidence type="ECO:0000259" key="1">
    <source>
        <dbReference type="Pfam" id="PF10026"/>
    </source>
</evidence>
<dbReference type="Proteomes" id="UP000193006">
    <property type="component" value="Chromosome"/>
</dbReference>
<organism evidence="2 3">
    <name type="scientific">Halalkalibacter krulwichiae</name>
    <dbReference type="NCBI Taxonomy" id="199441"/>
    <lineage>
        <taxon>Bacteria</taxon>
        <taxon>Bacillati</taxon>
        <taxon>Bacillota</taxon>
        <taxon>Bacilli</taxon>
        <taxon>Bacillales</taxon>
        <taxon>Bacillaceae</taxon>
        <taxon>Halalkalibacter</taxon>
    </lineage>
</organism>
<protein>
    <recommendedName>
        <fullName evidence="1">DUF2268 domain-containing protein</fullName>
    </recommendedName>
</protein>
<feature type="domain" description="DUF2268" evidence="1">
    <location>
        <begin position="79"/>
        <end position="267"/>
    </location>
</feature>
<evidence type="ECO:0000313" key="2">
    <source>
        <dbReference type="EMBL" id="ARK31480.1"/>
    </source>
</evidence>
<sequence>MGVVRTDKWLEAYLFKWKKATSIHEKIECQRDVIIQPLSEIFLTEDLFGLQHYLIQMGLFGAEQAIEKEYEKWTQQMPWSTIQRQFEELKHKWAGPDVKIYVLPLNDQNSFLEKELGSKTGLTIGNAILLFIRSYTKEEDLKALITHEYHHVCRLKQTKQKESSMILLESMVMEGLAEIAVKEEVGQHYCAPWTTRYDQVWESQLYERLIKPNLYIKGRTNHHIFLYGDEQRGVPLWLGYYVGYKMADTALRKIDRRDLISIPAEIILEKSEI</sequence>
<dbReference type="InterPro" id="IPR018728">
    <property type="entry name" value="DUF2268"/>
</dbReference>
<evidence type="ECO:0000313" key="3">
    <source>
        <dbReference type="Proteomes" id="UP000193006"/>
    </source>
</evidence>
<dbReference type="KEGG" id="bkw:BkAM31D_17455"/>
<reference evidence="2 3" key="1">
    <citation type="submission" date="2017-04" db="EMBL/GenBank/DDBJ databases">
        <title>Bacillus krulwichiae AM31D Genome sequencing and assembly.</title>
        <authorList>
            <person name="Krulwich T.A."/>
            <person name="Anastor L."/>
            <person name="Ehrlich R."/>
            <person name="Ehrlich G.D."/>
            <person name="Janto B."/>
        </authorList>
    </citation>
    <scope>NUCLEOTIDE SEQUENCE [LARGE SCALE GENOMIC DNA]</scope>
    <source>
        <strain evidence="2 3">AM31D</strain>
    </source>
</reference>